<name>A0A502GE33_9GAMM</name>
<dbReference type="EMBL" id="RCZD01000008">
    <property type="protein sequence ID" value="TPG59892.1"/>
    <property type="molecule type" value="Genomic_DNA"/>
</dbReference>
<keyword evidence="2" id="KW-1185">Reference proteome</keyword>
<dbReference type="Proteomes" id="UP000317663">
    <property type="component" value="Unassembled WGS sequence"/>
</dbReference>
<reference evidence="1 2" key="1">
    <citation type="journal article" date="2019" name="Environ. Microbiol.">
        <title>Species interactions and distinct microbial communities in high Arctic permafrost affected cryosols are associated with the CH4 and CO2 gas fluxes.</title>
        <authorList>
            <person name="Altshuler I."/>
            <person name="Hamel J."/>
            <person name="Turney S."/>
            <person name="Magnuson E."/>
            <person name="Levesque R."/>
            <person name="Greer C."/>
            <person name="Whyte L.G."/>
        </authorList>
    </citation>
    <scope>NUCLEOTIDE SEQUENCE [LARGE SCALE GENOMIC DNA]</scope>
    <source>
        <strain evidence="1 2">E4</strain>
    </source>
</reference>
<accession>A0A502GE33</accession>
<proteinExistence type="predicted"/>
<comment type="caution">
    <text evidence="1">The sequence shown here is derived from an EMBL/GenBank/DDBJ whole genome shotgun (WGS) entry which is preliminary data.</text>
</comment>
<protein>
    <submittedName>
        <fullName evidence="1">Uncharacterized protein</fullName>
    </submittedName>
</protein>
<sequence>MKKDQMIFNMIEDKPDATAPAWTHSIKPIAIIETAEFVPQDAMHELISQVKKHLSFPSAMLDPEKNEMALLSFEGRLIPINRLDDHSVVFDTIRISIRAQLWQGVNKAKTPEHAIDWLVWYERVRDYAEYSNEDYVDVYGPLHAAMGFNSLNHEETEIAIDKIGGEIGRILKRFRKEWVRA</sequence>
<organism evidence="1 2">
    <name type="scientific">Ewingella americana</name>
    <dbReference type="NCBI Taxonomy" id="41202"/>
    <lineage>
        <taxon>Bacteria</taxon>
        <taxon>Pseudomonadati</taxon>
        <taxon>Pseudomonadota</taxon>
        <taxon>Gammaproteobacteria</taxon>
        <taxon>Enterobacterales</taxon>
        <taxon>Yersiniaceae</taxon>
        <taxon>Ewingella</taxon>
    </lineage>
</organism>
<evidence type="ECO:0000313" key="1">
    <source>
        <dbReference type="EMBL" id="TPG59892.1"/>
    </source>
</evidence>
<dbReference type="AlphaFoldDB" id="A0A502GE33"/>
<evidence type="ECO:0000313" key="2">
    <source>
        <dbReference type="Proteomes" id="UP000317663"/>
    </source>
</evidence>
<dbReference type="RefSeq" id="WP_140473622.1">
    <property type="nucleotide sequence ID" value="NZ_RCZD01000008.1"/>
</dbReference>
<gene>
    <name evidence="1" type="ORF">EAH77_15105</name>
</gene>